<evidence type="ECO:0000313" key="5">
    <source>
        <dbReference type="Proteomes" id="UP000272528"/>
    </source>
</evidence>
<name>A0A3S9A7I3_9BACL</name>
<evidence type="ECO:0000256" key="1">
    <source>
        <dbReference type="ARBA" id="ARBA00005278"/>
    </source>
</evidence>
<feature type="transmembrane region" description="Helical" evidence="3">
    <location>
        <begin position="274"/>
        <end position="293"/>
    </location>
</feature>
<keyword evidence="5" id="KW-1185">Reference proteome</keyword>
<dbReference type="InterPro" id="IPR004995">
    <property type="entry name" value="Spore_Ger"/>
</dbReference>
<evidence type="ECO:0000313" key="4">
    <source>
        <dbReference type="EMBL" id="AZN41728.1"/>
    </source>
</evidence>
<keyword evidence="3" id="KW-0812">Transmembrane</keyword>
<dbReference type="EMBL" id="CP034437">
    <property type="protein sequence ID" value="AZN41728.1"/>
    <property type="molecule type" value="Genomic_DNA"/>
</dbReference>
<accession>A0A3S9A7I3</accession>
<evidence type="ECO:0000256" key="2">
    <source>
        <dbReference type="ARBA" id="ARBA00023136"/>
    </source>
</evidence>
<feature type="transmembrane region" description="Helical" evidence="3">
    <location>
        <begin position="343"/>
        <end position="361"/>
    </location>
</feature>
<dbReference type="PIRSF" id="PIRSF005690">
    <property type="entry name" value="GerBA"/>
    <property type="match status" value="1"/>
</dbReference>
<protein>
    <submittedName>
        <fullName evidence="4">Spore germination protein</fullName>
    </submittedName>
</protein>
<sequence>MSAIPEMWEELKESSDFVYLHQTNQAADQYFIYFLKSITDTNVLNEIVLDFIYKSSGMPFDELFEAMPVAEKELSSDIDTIRDKILLGYVALQPAASTQTILLNASLSKGRTVTKPEIEFNVEGSKEALVESLDINLNLIRKRLPIASLRIKELHVGHISKSRVAVCYMEDITNEPYIQTCLQRIQDIQFDTITDITIIQQIIEDNSNSIFPQMLGTERTDRIIWGLTLGQVCILVDGSPNAILGPVTLEHFFISYEDYFLPWIIGSVIRMIRITSVMFSILASAVYVAVLTYHGHGISNAFLPTIIASRINVPFPPVVEVLIMELAIELLREAGARLPSKIGQTIGIVGGIVLGTAAVQAALTSNFLLIIIALSAMASFTTPVFRMSNTIRILRFPFILFAQIWGLLGIFLCSIILITHLLRLTSLGMPYLVPFYPLRIKSLTDTLVRPPYSKLHHRPAFFRTKNSVRFDKRKANLKQDIDE</sequence>
<dbReference type="PANTHER" id="PTHR22550">
    <property type="entry name" value="SPORE GERMINATION PROTEIN"/>
    <property type="match status" value="1"/>
</dbReference>
<gene>
    <name evidence="4" type="ORF">EJC50_20155</name>
</gene>
<reference evidence="5" key="1">
    <citation type="submission" date="2018-12" db="EMBL/GenBank/DDBJ databases">
        <title>Genome sequence of Peanibacillus sp.</title>
        <authorList>
            <person name="Subramani G."/>
            <person name="Srinivasan S."/>
            <person name="Kim M.K."/>
        </authorList>
    </citation>
    <scope>NUCLEOTIDE SEQUENCE [LARGE SCALE GENOMIC DNA]</scope>
    <source>
        <strain evidence="5">18JY67-1</strain>
    </source>
</reference>
<dbReference type="OrthoDB" id="1726708at2"/>
<keyword evidence="2 3" id="KW-0472">Membrane</keyword>
<dbReference type="GO" id="GO:0016020">
    <property type="term" value="C:membrane"/>
    <property type="evidence" value="ECO:0007669"/>
    <property type="project" value="InterPro"/>
</dbReference>
<dbReference type="KEGG" id="palb:EJC50_20155"/>
<dbReference type="InterPro" id="IPR050768">
    <property type="entry name" value="UPF0353/GerABKA_families"/>
</dbReference>
<organism evidence="4 5">
    <name type="scientific">Paenibacillus albus</name>
    <dbReference type="NCBI Taxonomy" id="2495582"/>
    <lineage>
        <taxon>Bacteria</taxon>
        <taxon>Bacillati</taxon>
        <taxon>Bacillota</taxon>
        <taxon>Bacilli</taxon>
        <taxon>Bacillales</taxon>
        <taxon>Paenibacillaceae</taxon>
        <taxon>Paenibacillus</taxon>
    </lineage>
</organism>
<dbReference type="Proteomes" id="UP000272528">
    <property type="component" value="Chromosome"/>
</dbReference>
<feature type="transmembrane region" description="Helical" evidence="3">
    <location>
        <begin position="367"/>
        <end position="386"/>
    </location>
</feature>
<proteinExistence type="inferred from homology"/>
<dbReference type="PANTHER" id="PTHR22550:SF5">
    <property type="entry name" value="LEUCINE ZIPPER PROTEIN 4"/>
    <property type="match status" value="1"/>
</dbReference>
<evidence type="ECO:0000256" key="3">
    <source>
        <dbReference type="SAM" id="Phobius"/>
    </source>
</evidence>
<dbReference type="GO" id="GO:0009847">
    <property type="term" value="P:spore germination"/>
    <property type="evidence" value="ECO:0007669"/>
    <property type="project" value="InterPro"/>
</dbReference>
<dbReference type="Pfam" id="PF03323">
    <property type="entry name" value="GerA"/>
    <property type="match status" value="1"/>
</dbReference>
<comment type="similarity">
    <text evidence="1">Belongs to the GerABKA family.</text>
</comment>
<feature type="transmembrane region" description="Helical" evidence="3">
    <location>
        <begin position="398"/>
        <end position="422"/>
    </location>
</feature>
<dbReference type="RefSeq" id="WP_126017434.1">
    <property type="nucleotide sequence ID" value="NZ_CP034437.1"/>
</dbReference>
<keyword evidence="3" id="KW-1133">Transmembrane helix</keyword>
<dbReference type="AlphaFoldDB" id="A0A3S9A7I3"/>